<dbReference type="Proteomes" id="UP000006002">
    <property type="component" value="Unassembled WGS sequence"/>
</dbReference>
<dbReference type="AlphaFoldDB" id="A5ZPF7"/>
<gene>
    <name evidence="1" type="ORF">RUMOBE_00874</name>
</gene>
<accession>A5ZPF7</accession>
<proteinExistence type="predicted"/>
<sequence length="45" mass="5180">MTNKRLFAGMGMVVDPQYNREMDCMPFPCFFLADGKGVCYTVCYE</sequence>
<evidence type="ECO:0000313" key="1">
    <source>
        <dbReference type="EMBL" id="EDM88753.1"/>
    </source>
</evidence>
<reference evidence="1 2" key="1">
    <citation type="submission" date="2007-03" db="EMBL/GenBank/DDBJ databases">
        <authorList>
            <person name="Fulton L."/>
            <person name="Clifton S."/>
            <person name="Fulton B."/>
            <person name="Xu J."/>
            <person name="Minx P."/>
            <person name="Pepin K.H."/>
            <person name="Johnson M."/>
            <person name="Thiruvilangam P."/>
            <person name="Bhonagiri V."/>
            <person name="Nash W.E."/>
            <person name="Mardis E.R."/>
            <person name="Wilson R.K."/>
        </authorList>
    </citation>
    <scope>NUCLEOTIDE SEQUENCE [LARGE SCALE GENOMIC DNA]</scope>
    <source>
        <strain evidence="1 2">ATCC 29174</strain>
    </source>
</reference>
<organism evidence="1 2">
    <name type="scientific">Blautia obeum ATCC 29174</name>
    <dbReference type="NCBI Taxonomy" id="411459"/>
    <lineage>
        <taxon>Bacteria</taxon>
        <taxon>Bacillati</taxon>
        <taxon>Bacillota</taxon>
        <taxon>Clostridia</taxon>
        <taxon>Lachnospirales</taxon>
        <taxon>Lachnospiraceae</taxon>
        <taxon>Blautia</taxon>
    </lineage>
</organism>
<dbReference type="HOGENOM" id="CLU_3196734_0_0_9"/>
<reference evidence="1 2" key="2">
    <citation type="submission" date="2007-04" db="EMBL/GenBank/DDBJ databases">
        <title>Draft genome sequence of Ruminococcus obeum (ATCC 29174).</title>
        <authorList>
            <person name="Sudarsanam P."/>
            <person name="Ley R."/>
            <person name="Guruge J."/>
            <person name="Turnbaugh P.J."/>
            <person name="Mahowald M."/>
            <person name="Liep D."/>
            <person name="Gordon J."/>
        </authorList>
    </citation>
    <scope>NUCLEOTIDE SEQUENCE [LARGE SCALE GENOMIC DNA]</scope>
    <source>
        <strain evidence="1 2">ATCC 29174</strain>
    </source>
</reference>
<name>A5ZPF7_9FIRM</name>
<dbReference type="EMBL" id="AAVO02000002">
    <property type="protein sequence ID" value="EDM88753.1"/>
    <property type="molecule type" value="Genomic_DNA"/>
</dbReference>
<comment type="caution">
    <text evidence="1">The sequence shown here is derived from an EMBL/GenBank/DDBJ whole genome shotgun (WGS) entry which is preliminary data.</text>
</comment>
<evidence type="ECO:0000313" key="2">
    <source>
        <dbReference type="Proteomes" id="UP000006002"/>
    </source>
</evidence>
<protein>
    <submittedName>
        <fullName evidence="1">Uncharacterized protein</fullName>
    </submittedName>
</protein>